<dbReference type="InterPro" id="IPR011856">
    <property type="entry name" value="tRNA_endonuc-like_dom_sf"/>
</dbReference>
<dbReference type="Proteomes" id="UP000503540">
    <property type="component" value="Chromosome"/>
</dbReference>
<name>A0A6G9Y8R3_9NOCA</name>
<sequence>MGVHIGLWRVDGAAPRRVEPVRMAMTERLARIIETDPGMLGVDLMIIGRQVRTAYDGRIDLLAVDVEGGVHVLELKGDRTPREVVAQALDYGAWVQGLTNDELREIYRAHRDESETREFDEAFATHFGTESAPETLNTSHTLTIVAAEMDDATERMVTYLATGFDVPINVMFFDYYEDEGRSYLARTWMIDRNTAVAASSTASSARKQPPWNGIDWYVSFGDDAVTRAWDDARKYGFVSAGGGKWYSRSLQQVPVGGRVLVHIPKVGYVGLGEVVGAAQPADDAMLNGDGNPFRKLRLKGEYNHTAANPVAGEDYREWVLPIRWVKTVGRDQALWKPGLFANQNSACKLRSQFTIDEVTRFFEANGQ</sequence>
<dbReference type="GO" id="GO:0003676">
    <property type="term" value="F:nucleic acid binding"/>
    <property type="evidence" value="ECO:0007669"/>
    <property type="project" value="InterPro"/>
</dbReference>
<dbReference type="RefSeq" id="WP_167472602.1">
    <property type="nucleotide sequence ID" value="NZ_CP046172.1"/>
</dbReference>
<gene>
    <name evidence="1" type="ORF">F5544_08040</name>
</gene>
<dbReference type="AlphaFoldDB" id="A0A6G9Y8R3"/>
<reference evidence="1 2" key="1">
    <citation type="journal article" date="2019" name="ACS Chem. Biol.">
        <title>Identification and Mobilization of a Cryptic Antibiotic Biosynthesis Gene Locus from a Human-Pathogenic Nocardia Isolate.</title>
        <authorList>
            <person name="Herisse M."/>
            <person name="Ishida K."/>
            <person name="Porter J.L."/>
            <person name="Howden B."/>
            <person name="Hertweck C."/>
            <person name="Stinear T.P."/>
            <person name="Pidot S.J."/>
        </authorList>
    </citation>
    <scope>NUCLEOTIDE SEQUENCE [LARGE SCALE GENOMIC DNA]</scope>
    <source>
        <strain evidence="1 2">AUSMDU00012717</strain>
    </source>
</reference>
<keyword evidence="2" id="KW-1185">Reference proteome</keyword>
<evidence type="ECO:0000313" key="2">
    <source>
        <dbReference type="Proteomes" id="UP000503540"/>
    </source>
</evidence>
<dbReference type="Gene3D" id="3.40.1350.10">
    <property type="match status" value="1"/>
</dbReference>
<evidence type="ECO:0008006" key="3">
    <source>
        <dbReference type="Google" id="ProtNLM"/>
    </source>
</evidence>
<dbReference type="KEGG" id="nah:F5544_08040"/>
<organism evidence="1 2">
    <name type="scientific">Nocardia arthritidis</name>
    <dbReference type="NCBI Taxonomy" id="228602"/>
    <lineage>
        <taxon>Bacteria</taxon>
        <taxon>Bacillati</taxon>
        <taxon>Actinomycetota</taxon>
        <taxon>Actinomycetes</taxon>
        <taxon>Mycobacteriales</taxon>
        <taxon>Nocardiaceae</taxon>
        <taxon>Nocardia</taxon>
    </lineage>
</organism>
<evidence type="ECO:0000313" key="1">
    <source>
        <dbReference type="EMBL" id="QIS09510.1"/>
    </source>
</evidence>
<dbReference type="EMBL" id="CP046172">
    <property type="protein sequence ID" value="QIS09510.1"/>
    <property type="molecule type" value="Genomic_DNA"/>
</dbReference>
<proteinExistence type="predicted"/>
<accession>A0A6G9Y8R3</accession>
<protein>
    <recommendedName>
        <fullName evidence="3">DUF91 domain-containing protein</fullName>
    </recommendedName>
</protein>